<protein>
    <submittedName>
        <fullName evidence="1">Uncharacterized protein</fullName>
    </submittedName>
</protein>
<reference evidence="2" key="2">
    <citation type="submission" date="2015-01" db="EMBL/GenBank/DDBJ databases">
        <title>Evolutionary Origins and Diversification of the Mycorrhizal Mutualists.</title>
        <authorList>
            <consortium name="DOE Joint Genome Institute"/>
            <consortium name="Mycorrhizal Genomics Consortium"/>
            <person name="Kohler A."/>
            <person name="Kuo A."/>
            <person name="Nagy L.G."/>
            <person name="Floudas D."/>
            <person name="Copeland A."/>
            <person name="Barry K.W."/>
            <person name="Cichocki N."/>
            <person name="Veneault-Fourrey C."/>
            <person name="LaButti K."/>
            <person name="Lindquist E.A."/>
            <person name="Lipzen A."/>
            <person name="Lundell T."/>
            <person name="Morin E."/>
            <person name="Murat C."/>
            <person name="Riley R."/>
            <person name="Ohm R."/>
            <person name="Sun H."/>
            <person name="Tunlid A."/>
            <person name="Henrissat B."/>
            <person name="Grigoriev I.V."/>
            <person name="Hibbett D.S."/>
            <person name="Martin F."/>
        </authorList>
    </citation>
    <scope>NUCLEOTIDE SEQUENCE [LARGE SCALE GENOMIC DNA]</scope>
    <source>
        <strain evidence="2">Ve08.2h10</strain>
    </source>
</reference>
<organism evidence="1 2">
    <name type="scientific">Paxillus rubicundulus Ve08.2h10</name>
    <dbReference type="NCBI Taxonomy" id="930991"/>
    <lineage>
        <taxon>Eukaryota</taxon>
        <taxon>Fungi</taxon>
        <taxon>Dikarya</taxon>
        <taxon>Basidiomycota</taxon>
        <taxon>Agaricomycotina</taxon>
        <taxon>Agaricomycetes</taxon>
        <taxon>Agaricomycetidae</taxon>
        <taxon>Boletales</taxon>
        <taxon>Paxilineae</taxon>
        <taxon>Paxillaceae</taxon>
        <taxon>Paxillus</taxon>
    </lineage>
</organism>
<dbReference type="Proteomes" id="UP000054538">
    <property type="component" value="Unassembled WGS sequence"/>
</dbReference>
<evidence type="ECO:0000313" key="2">
    <source>
        <dbReference type="Proteomes" id="UP000054538"/>
    </source>
</evidence>
<dbReference type="InParanoid" id="A0A0D0CY07"/>
<keyword evidence="2" id="KW-1185">Reference proteome</keyword>
<sequence length="108" mass="11499">MPPSVLSALLAQSAPSAPKKQAKQVTFEVATAHLHTLALTLLGDANNLVEEQDMWSDESNISMDVMAGANAGAIAEWLTLWLPSWKEAADCLEAEAWAHAGSPMVEAQ</sequence>
<dbReference type="HOGENOM" id="CLU_174974_0_0_1"/>
<name>A0A0D0CY07_9AGAM</name>
<dbReference type="EMBL" id="KN827678">
    <property type="protein sequence ID" value="KIK76091.1"/>
    <property type="molecule type" value="Genomic_DNA"/>
</dbReference>
<reference evidence="1 2" key="1">
    <citation type="submission" date="2014-04" db="EMBL/GenBank/DDBJ databases">
        <authorList>
            <consortium name="DOE Joint Genome Institute"/>
            <person name="Kuo A."/>
            <person name="Kohler A."/>
            <person name="Jargeat P."/>
            <person name="Nagy L.G."/>
            <person name="Floudas D."/>
            <person name="Copeland A."/>
            <person name="Barry K.W."/>
            <person name="Cichocki N."/>
            <person name="Veneault-Fourrey C."/>
            <person name="LaButti K."/>
            <person name="Lindquist E.A."/>
            <person name="Lipzen A."/>
            <person name="Lundell T."/>
            <person name="Morin E."/>
            <person name="Murat C."/>
            <person name="Sun H."/>
            <person name="Tunlid A."/>
            <person name="Henrissat B."/>
            <person name="Grigoriev I.V."/>
            <person name="Hibbett D.S."/>
            <person name="Martin F."/>
            <person name="Nordberg H.P."/>
            <person name="Cantor M.N."/>
            <person name="Hua S.X."/>
        </authorList>
    </citation>
    <scope>NUCLEOTIDE SEQUENCE [LARGE SCALE GENOMIC DNA]</scope>
    <source>
        <strain evidence="1 2">Ve08.2h10</strain>
    </source>
</reference>
<accession>A0A0D0CY07</accession>
<proteinExistence type="predicted"/>
<evidence type="ECO:0000313" key="1">
    <source>
        <dbReference type="EMBL" id="KIK76091.1"/>
    </source>
</evidence>
<gene>
    <name evidence="1" type="ORF">PAXRUDRAFT_18455</name>
</gene>
<dbReference type="AlphaFoldDB" id="A0A0D0CY07"/>